<evidence type="ECO:0000256" key="1">
    <source>
        <dbReference type="ARBA" id="ARBA00004994"/>
    </source>
</evidence>
<sequence length="304" mass="31566">MTAAVAATRVAVIGGGAIGGLLAAHLAGAGRDVTVCVRTPFDHLIVERGEEVAVIDAAIVARPDGLAPVPWVLVAVKAQDTASAAPWLRALAGPDSTVVVVQNGIGHAERVAPFVGDATVLPALIYSGVERLAAGRIRLHTEGRMTVPAGAAGAAFAALMAGTGIDVTQEQDFLTALWRKVLSNVAANPLTTLTMRRIGVFQEPDIRELGAALLREAVAVARAEGAAVDDGDVERTLALHRRYNPTTGTSMYYDRLAGRPMEHEHITGAVVRTAARHGIPVPFNQAILTLLRALDAGRDAAGAS</sequence>
<evidence type="ECO:0000256" key="2">
    <source>
        <dbReference type="ARBA" id="ARBA00007870"/>
    </source>
</evidence>
<evidence type="ECO:0000313" key="13">
    <source>
        <dbReference type="EMBL" id="VCU09839.1"/>
    </source>
</evidence>
<comment type="caution">
    <text evidence="13">The sequence shown here is derived from an EMBL/GenBank/DDBJ whole genome shotgun (WGS) entry which is preliminary data.</text>
</comment>
<dbReference type="PANTHER" id="PTHR21708">
    <property type="entry name" value="PROBABLE 2-DEHYDROPANTOATE 2-REDUCTASE"/>
    <property type="match status" value="1"/>
</dbReference>
<dbReference type="GO" id="GO:0008677">
    <property type="term" value="F:2-dehydropantoate 2-reductase activity"/>
    <property type="evidence" value="ECO:0007669"/>
    <property type="project" value="UniProtKB-EC"/>
</dbReference>
<dbReference type="InterPro" id="IPR013328">
    <property type="entry name" value="6PGD_dom2"/>
</dbReference>
<dbReference type="Pfam" id="PF02558">
    <property type="entry name" value="ApbA"/>
    <property type="match status" value="1"/>
</dbReference>
<feature type="domain" description="Ketopantoate reductase N-terminal" evidence="11">
    <location>
        <begin position="10"/>
        <end position="149"/>
    </location>
</feature>
<dbReference type="EMBL" id="UWOC01000155">
    <property type="protein sequence ID" value="VCU09839.1"/>
    <property type="molecule type" value="Genomic_DNA"/>
</dbReference>
<dbReference type="InterPro" id="IPR003710">
    <property type="entry name" value="ApbA"/>
</dbReference>
<dbReference type="Gene3D" id="1.10.1040.10">
    <property type="entry name" value="N-(1-d-carboxylethyl)-l-norvaline Dehydrogenase, domain 2"/>
    <property type="match status" value="1"/>
</dbReference>
<dbReference type="GO" id="GO:0005737">
    <property type="term" value="C:cytoplasm"/>
    <property type="evidence" value="ECO:0007669"/>
    <property type="project" value="TreeGrafter"/>
</dbReference>
<dbReference type="GO" id="GO:0015940">
    <property type="term" value="P:pantothenate biosynthetic process"/>
    <property type="evidence" value="ECO:0007669"/>
    <property type="project" value="UniProtKB-UniPathway"/>
</dbReference>
<dbReference type="AlphaFoldDB" id="A0A3S4BXE4"/>
<evidence type="ECO:0000256" key="10">
    <source>
        <dbReference type="RuleBase" id="RU362068"/>
    </source>
</evidence>
<dbReference type="SUPFAM" id="SSF48179">
    <property type="entry name" value="6-phosphogluconate dehydrogenase C-terminal domain-like"/>
    <property type="match status" value="1"/>
</dbReference>
<name>A0A3S4BXE4_9BRAD</name>
<dbReference type="InterPro" id="IPR036291">
    <property type="entry name" value="NAD(P)-bd_dom_sf"/>
</dbReference>
<evidence type="ECO:0000313" key="14">
    <source>
        <dbReference type="Proteomes" id="UP000289200"/>
    </source>
</evidence>
<dbReference type="NCBIfam" id="TIGR00745">
    <property type="entry name" value="apbA_panE"/>
    <property type="match status" value="1"/>
</dbReference>
<evidence type="ECO:0000259" key="12">
    <source>
        <dbReference type="Pfam" id="PF08546"/>
    </source>
</evidence>
<organism evidence="13 14">
    <name type="scientific">Rhodoplanes serenus</name>
    <dbReference type="NCBI Taxonomy" id="200615"/>
    <lineage>
        <taxon>Bacteria</taxon>
        <taxon>Pseudomonadati</taxon>
        <taxon>Pseudomonadota</taxon>
        <taxon>Alphaproteobacteria</taxon>
        <taxon>Hyphomicrobiales</taxon>
        <taxon>Nitrobacteraceae</taxon>
        <taxon>Rhodoplanes</taxon>
    </lineage>
</organism>
<dbReference type="PANTHER" id="PTHR21708:SF26">
    <property type="entry name" value="2-DEHYDROPANTOATE 2-REDUCTASE"/>
    <property type="match status" value="1"/>
</dbReference>
<keyword evidence="7 10" id="KW-0560">Oxidoreductase</keyword>
<dbReference type="OrthoDB" id="9796561at2"/>
<dbReference type="Pfam" id="PF08546">
    <property type="entry name" value="ApbA_C"/>
    <property type="match status" value="1"/>
</dbReference>
<dbReference type="InterPro" id="IPR051402">
    <property type="entry name" value="KPR-Related"/>
</dbReference>
<gene>
    <name evidence="13" type="ORF">RHODGE_RHODGE_03009</name>
</gene>
<feature type="domain" description="Ketopantoate reductase C-terminal" evidence="12">
    <location>
        <begin position="172"/>
        <end position="294"/>
    </location>
</feature>
<evidence type="ECO:0000256" key="7">
    <source>
        <dbReference type="ARBA" id="ARBA00023002"/>
    </source>
</evidence>
<reference evidence="14" key="1">
    <citation type="submission" date="2018-10" db="EMBL/GenBank/DDBJ databases">
        <authorList>
            <person name="Peiro R."/>
            <person name="Begona"/>
            <person name="Cbmso G."/>
            <person name="Lopez M."/>
            <person name="Gonzalez S."/>
            <person name="Sacristan E."/>
            <person name="Castillo E."/>
        </authorList>
    </citation>
    <scope>NUCLEOTIDE SEQUENCE [LARGE SCALE GENOMIC DNA]</scope>
</reference>
<dbReference type="Proteomes" id="UP000289200">
    <property type="component" value="Unassembled WGS sequence"/>
</dbReference>
<evidence type="ECO:0000256" key="6">
    <source>
        <dbReference type="ARBA" id="ARBA00022857"/>
    </source>
</evidence>
<dbReference type="UniPathway" id="UPA00028">
    <property type="reaction ID" value="UER00004"/>
</dbReference>
<accession>A0A3S4BXE4</accession>
<comment type="similarity">
    <text evidence="2 10">Belongs to the ketopantoate reductase family.</text>
</comment>
<dbReference type="EC" id="1.1.1.169" evidence="3 10"/>
<dbReference type="RefSeq" id="WP_129609632.1">
    <property type="nucleotide sequence ID" value="NZ_UWOC01000155.1"/>
</dbReference>
<dbReference type="SUPFAM" id="SSF51735">
    <property type="entry name" value="NAD(P)-binding Rossmann-fold domains"/>
    <property type="match status" value="1"/>
</dbReference>
<evidence type="ECO:0000256" key="9">
    <source>
        <dbReference type="ARBA" id="ARBA00048793"/>
    </source>
</evidence>
<evidence type="ECO:0000256" key="8">
    <source>
        <dbReference type="ARBA" id="ARBA00032024"/>
    </source>
</evidence>
<dbReference type="NCBIfam" id="NF005091">
    <property type="entry name" value="PRK06522.2-2"/>
    <property type="match status" value="1"/>
</dbReference>
<evidence type="ECO:0000256" key="4">
    <source>
        <dbReference type="ARBA" id="ARBA00019465"/>
    </source>
</evidence>
<comment type="pathway">
    <text evidence="1 10">Cofactor biosynthesis; (R)-pantothenate biosynthesis; (R)-pantoate from 3-methyl-2-oxobutanoate: step 2/2.</text>
</comment>
<dbReference type="Gene3D" id="3.40.50.720">
    <property type="entry name" value="NAD(P)-binding Rossmann-like Domain"/>
    <property type="match status" value="1"/>
</dbReference>
<protein>
    <recommendedName>
        <fullName evidence="4 10">2-dehydropantoate 2-reductase</fullName>
        <ecNumber evidence="3 10">1.1.1.169</ecNumber>
    </recommendedName>
    <alternativeName>
        <fullName evidence="8 10">Ketopantoate reductase</fullName>
    </alternativeName>
</protein>
<comment type="catalytic activity">
    <reaction evidence="9 10">
        <text>(R)-pantoate + NADP(+) = 2-dehydropantoate + NADPH + H(+)</text>
        <dbReference type="Rhea" id="RHEA:16233"/>
        <dbReference type="ChEBI" id="CHEBI:11561"/>
        <dbReference type="ChEBI" id="CHEBI:15378"/>
        <dbReference type="ChEBI" id="CHEBI:15980"/>
        <dbReference type="ChEBI" id="CHEBI:57783"/>
        <dbReference type="ChEBI" id="CHEBI:58349"/>
        <dbReference type="EC" id="1.1.1.169"/>
    </reaction>
</comment>
<keyword evidence="14" id="KW-1185">Reference proteome</keyword>
<evidence type="ECO:0000259" key="11">
    <source>
        <dbReference type="Pfam" id="PF02558"/>
    </source>
</evidence>
<comment type="function">
    <text evidence="10">Catalyzes the NADPH-dependent reduction of ketopantoate into pantoic acid.</text>
</comment>
<proteinExistence type="inferred from homology"/>
<dbReference type="InterPro" id="IPR013752">
    <property type="entry name" value="KPA_reductase"/>
</dbReference>
<evidence type="ECO:0000256" key="3">
    <source>
        <dbReference type="ARBA" id="ARBA00013014"/>
    </source>
</evidence>
<evidence type="ECO:0000256" key="5">
    <source>
        <dbReference type="ARBA" id="ARBA00022655"/>
    </source>
</evidence>
<dbReference type="InterPro" id="IPR008927">
    <property type="entry name" value="6-PGluconate_DH-like_C_sf"/>
</dbReference>
<keyword evidence="6 10" id="KW-0521">NADP</keyword>
<dbReference type="InterPro" id="IPR013332">
    <property type="entry name" value="KPR_N"/>
</dbReference>
<keyword evidence="5 10" id="KW-0566">Pantothenate biosynthesis</keyword>
<dbReference type="FunFam" id="1.10.1040.10:FF:000017">
    <property type="entry name" value="2-dehydropantoate 2-reductase"/>
    <property type="match status" value="1"/>
</dbReference>